<name>A0ABR0ADX1_9CRUS</name>
<reference evidence="2 3" key="1">
    <citation type="journal article" date="2023" name="Nucleic Acids Res.">
        <title>The hologenome of Daphnia magna reveals possible DNA methylation and microbiome-mediated evolution of the host genome.</title>
        <authorList>
            <person name="Chaturvedi A."/>
            <person name="Li X."/>
            <person name="Dhandapani V."/>
            <person name="Marshall H."/>
            <person name="Kissane S."/>
            <person name="Cuenca-Cambronero M."/>
            <person name="Asole G."/>
            <person name="Calvet F."/>
            <person name="Ruiz-Romero M."/>
            <person name="Marangio P."/>
            <person name="Guigo R."/>
            <person name="Rago D."/>
            <person name="Mirbahai L."/>
            <person name="Eastwood N."/>
            <person name="Colbourne J.K."/>
            <person name="Zhou J."/>
            <person name="Mallon E."/>
            <person name="Orsini L."/>
        </authorList>
    </citation>
    <scope>NUCLEOTIDE SEQUENCE [LARGE SCALE GENOMIC DNA]</scope>
    <source>
        <strain evidence="2">LRV0_1</strain>
    </source>
</reference>
<proteinExistence type="predicted"/>
<comment type="caution">
    <text evidence="2">The sequence shown here is derived from an EMBL/GenBank/DDBJ whole genome shotgun (WGS) entry which is preliminary data.</text>
</comment>
<dbReference type="EMBL" id="JAOYFB010000037">
    <property type="protein sequence ID" value="KAK4023326.1"/>
    <property type="molecule type" value="Genomic_DNA"/>
</dbReference>
<gene>
    <name evidence="2" type="ORF">OUZ56_008743</name>
</gene>
<accession>A0ABR0ADX1</accession>
<feature type="region of interest" description="Disordered" evidence="1">
    <location>
        <begin position="34"/>
        <end position="62"/>
    </location>
</feature>
<organism evidence="2 3">
    <name type="scientific">Daphnia magna</name>
    <dbReference type="NCBI Taxonomy" id="35525"/>
    <lineage>
        <taxon>Eukaryota</taxon>
        <taxon>Metazoa</taxon>
        <taxon>Ecdysozoa</taxon>
        <taxon>Arthropoda</taxon>
        <taxon>Crustacea</taxon>
        <taxon>Branchiopoda</taxon>
        <taxon>Diplostraca</taxon>
        <taxon>Cladocera</taxon>
        <taxon>Anomopoda</taxon>
        <taxon>Daphniidae</taxon>
        <taxon>Daphnia</taxon>
    </lineage>
</organism>
<evidence type="ECO:0000256" key="1">
    <source>
        <dbReference type="SAM" id="MobiDB-lite"/>
    </source>
</evidence>
<evidence type="ECO:0000313" key="2">
    <source>
        <dbReference type="EMBL" id="KAK4023326.1"/>
    </source>
</evidence>
<sequence>MHSTLLTAPGKLGFLLPEVKASSLIITRNGRYNNNERKKETNSDLQQQHKEAADWVRRARKQ</sequence>
<dbReference type="Proteomes" id="UP001234178">
    <property type="component" value="Unassembled WGS sequence"/>
</dbReference>
<evidence type="ECO:0000313" key="3">
    <source>
        <dbReference type="Proteomes" id="UP001234178"/>
    </source>
</evidence>
<protein>
    <submittedName>
        <fullName evidence="2">Uncharacterized protein</fullName>
    </submittedName>
</protein>
<keyword evidence="3" id="KW-1185">Reference proteome</keyword>